<keyword evidence="4" id="KW-0472">Membrane</keyword>
<evidence type="ECO:0000256" key="4">
    <source>
        <dbReference type="ARBA" id="ARBA00023136"/>
    </source>
</evidence>
<dbReference type="Gene3D" id="1.10.287.110">
    <property type="entry name" value="DnaJ domain"/>
    <property type="match status" value="1"/>
</dbReference>
<keyword evidence="2" id="KW-0999">Mitochondrion inner membrane</keyword>
<reference evidence="6" key="2">
    <citation type="submission" date="2025-09" db="UniProtKB">
        <authorList>
            <consortium name="Ensembl"/>
        </authorList>
    </citation>
    <scope>IDENTIFICATION</scope>
</reference>
<feature type="region of interest" description="Disordered" evidence="5">
    <location>
        <begin position="102"/>
        <end position="127"/>
    </location>
</feature>
<evidence type="ECO:0000256" key="3">
    <source>
        <dbReference type="ARBA" id="ARBA00023128"/>
    </source>
</evidence>
<evidence type="ECO:0000256" key="1">
    <source>
        <dbReference type="ARBA" id="ARBA00004273"/>
    </source>
</evidence>
<dbReference type="Ensembl" id="ENSJHYT00000021364.1">
    <property type="protein sequence ID" value="ENSJHYP00000017683.1"/>
    <property type="gene ID" value="ENSJHYG00000013503.1"/>
</dbReference>
<keyword evidence="7" id="KW-1185">Reference proteome</keyword>
<protein>
    <recommendedName>
        <fullName evidence="8">J domain-containing protein</fullName>
    </recommendedName>
</protein>
<dbReference type="OMA" id="CKGGFEQ"/>
<comment type="subcellular location">
    <subcellularLocation>
        <location evidence="1">Mitochondrion inner membrane</location>
    </subcellularLocation>
</comment>
<evidence type="ECO:0000313" key="6">
    <source>
        <dbReference type="Ensembl" id="ENSJHYP00000017683.1"/>
    </source>
</evidence>
<organism evidence="6 7">
    <name type="scientific">Junco hyemalis</name>
    <name type="common">Dark-eyed junco</name>
    <dbReference type="NCBI Taxonomy" id="40217"/>
    <lineage>
        <taxon>Eukaryota</taxon>
        <taxon>Metazoa</taxon>
        <taxon>Chordata</taxon>
        <taxon>Craniata</taxon>
        <taxon>Vertebrata</taxon>
        <taxon>Euteleostomi</taxon>
        <taxon>Archelosauria</taxon>
        <taxon>Archosauria</taxon>
        <taxon>Dinosauria</taxon>
        <taxon>Saurischia</taxon>
        <taxon>Theropoda</taxon>
        <taxon>Coelurosauria</taxon>
        <taxon>Aves</taxon>
        <taxon>Neognathae</taxon>
        <taxon>Neoaves</taxon>
        <taxon>Telluraves</taxon>
        <taxon>Australaves</taxon>
        <taxon>Passeriformes</taxon>
        <taxon>Passerellidae</taxon>
        <taxon>Junco</taxon>
    </lineage>
</organism>
<evidence type="ECO:0000256" key="5">
    <source>
        <dbReference type="SAM" id="MobiDB-lite"/>
    </source>
</evidence>
<dbReference type="PANTHER" id="PTHR12763:SF7">
    <property type="entry name" value="DNAJ HOMOLOG SUBFAMILY C MEMBER 15"/>
    <property type="match status" value="1"/>
</dbReference>
<evidence type="ECO:0008006" key="8">
    <source>
        <dbReference type="Google" id="ProtNLM"/>
    </source>
</evidence>
<dbReference type="GO" id="GO:0030150">
    <property type="term" value="P:protein import into mitochondrial matrix"/>
    <property type="evidence" value="ECO:0007669"/>
    <property type="project" value="TreeGrafter"/>
</dbReference>
<reference evidence="6" key="1">
    <citation type="submission" date="2025-08" db="UniProtKB">
        <authorList>
            <consortium name="Ensembl"/>
        </authorList>
    </citation>
    <scope>IDENTIFICATION</scope>
</reference>
<sequence>FVDTSGLAPTGPHLPCAEWPLQVQAEPSQARPGLARTEAAAGIDVATAPCTVSTSGTCSISSYCKGGFEQKTRAHAACLLLGANPSADKDKIRTADRISRLLKHPDTRGSPELAAKISKRLESNSKN</sequence>
<evidence type="ECO:0000313" key="7">
    <source>
        <dbReference type="Proteomes" id="UP000694408"/>
    </source>
</evidence>
<dbReference type="GO" id="GO:0001671">
    <property type="term" value="F:ATPase activator activity"/>
    <property type="evidence" value="ECO:0007669"/>
    <property type="project" value="TreeGrafter"/>
</dbReference>
<evidence type="ECO:0000256" key="2">
    <source>
        <dbReference type="ARBA" id="ARBA00022792"/>
    </source>
</evidence>
<dbReference type="AlphaFoldDB" id="A0A8C5NQQ4"/>
<dbReference type="InterPro" id="IPR036869">
    <property type="entry name" value="J_dom_sf"/>
</dbReference>
<accession>A0A8C5NQQ4</accession>
<dbReference type="SUPFAM" id="SSF46565">
    <property type="entry name" value="Chaperone J-domain"/>
    <property type="match status" value="1"/>
</dbReference>
<dbReference type="PANTHER" id="PTHR12763">
    <property type="match status" value="1"/>
</dbReference>
<dbReference type="Proteomes" id="UP000694408">
    <property type="component" value="Unplaced"/>
</dbReference>
<proteinExistence type="predicted"/>
<name>A0A8C5NQQ4_JUNHY</name>
<keyword evidence="3" id="KW-0496">Mitochondrion</keyword>
<dbReference type="GO" id="GO:0001405">
    <property type="term" value="C:PAM complex, Tim23 associated import motor"/>
    <property type="evidence" value="ECO:0007669"/>
    <property type="project" value="TreeGrafter"/>
</dbReference>